<dbReference type="AlphaFoldDB" id="A0A0K2U5R6"/>
<proteinExistence type="predicted"/>
<dbReference type="EMBL" id="HACA01016004">
    <property type="protein sequence ID" value="CDW33365.1"/>
    <property type="molecule type" value="Transcribed_RNA"/>
</dbReference>
<evidence type="ECO:0000313" key="1">
    <source>
        <dbReference type="EMBL" id="CDW33365.1"/>
    </source>
</evidence>
<organism evidence="1">
    <name type="scientific">Lepeophtheirus salmonis</name>
    <name type="common">Salmon louse</name>
    <name type="synonym">Caligus salmonis</name>
    <dbReference type="NCBI Taxonomy" id="72036"/>
    <lineage>
        <taxon>Eukaryota</taxon>
        <taxon>Metazoa</taxon>
        <taxon>Ecdysozoa</taxon>
        <taxon>Arthropoda</taxon>
        <taxon>Crustacea</taxon>
        <taxon>Multicrustacea</taxon>
        <taxon>Hexanauplia</taxon>
        <taxon>Copepoda</taxon>
        <taxon>Siphonostomatoida</taxon>
        <taxon>Caligidae</taxon>
        <taxon>Lepeophtheirus</taxon>
    </lineage>
</organism>
<name>A0A0K2U5R6_LEPSM</name>
<sequence length="39" mass="4487">MPDLAISKYMLKEAGKPVLNCCEVIKTIFRIVFLVFELL</sequence>
<protein>
    <submittedName>
        <fullName evidence="1">Uncharacterized protein</fullName>
    </submittedName>
</protein>
<reference evidence="1" key="1">
    <citation type="submission" date="2014-05" db="EMBL/GenBank/DDBJ databases">
        <authorList>
            <person name="Chronopoulou M."/>
        </authorList>
    </citation>
    <scope>NUCLEOTIDE SEQUENCE</scope>
    <source>
        <tissue evidence="1">Whole organism</tissue>
    </source>
</reference>
<accession>A0A0K2U5R6</accession>